<evidence type="ECO:0000313" key="15">
    <source>
        <dbReference type="EMBL" id="UUI75784.1"/>
    </source>
</evidence>
<dbReference type="SUPFAM" id="SSF55874">
    <property type="entry name" value="ATPase domain of HSP90 chaperone/DNA topoisomerase II/histidine kinase"/>
    <property type="match status" value="1"/>
</dbReference>
<name>A0ABY5KZC5_9CELL</name>
<dbReference type="InterPro" id="IPR036097">
    <property type="entry name" value="HisK_dim/P_sf"/>
</dbReference>
<dbReference type="Gene3D" id="1.10.287.130">
    <property type="match status" value="1"/>
</dbReference>
<keyword evidence="10 12" id="KW-0472">Membrane</keyword>
<dbReference type="GO" id="GO:0016301">
    <property type="term" value="F:kinase activity"/>
    <property type="evidence" value="ECO:0007669"/>
    <property type="project" value="UniProtKB-KW"/>
</dbReference>
<dbReference type="EC" id="2.7.13.3" evidence="3"/>
<feature type="compositionally biased region" description="Low complexity" evidence="11">
    <location>
        <begin position="1"/>
        <end position="17"/>
    </location>
</feature>
<sequence>MTAAPGGAPAREAPGARPGRRRWTMRRRLVVVLLALTAAVAAVMGVVSTLALRDSLLGQIDDRLVAASARARSAPDRIDGPGRAPAPDDGSPDPGSPAPTWPEDRERLPPSLRLPGQQDVGSLSYFEQGGQVVAGYFDDSGDFQPLSAEQQDVLAEAPLDGEPVSVTLPGLGGYRVIGTTAPGGEVVVTGLSIRDAATTVERYVMVEVGVALLGLLIAGCAGWWLVGRELRPLNRVAATATRVAELPLSRGEVTLAERVPDADTDPSTEVGRVGAAFNQMLGHVGAALAARQESETQVRRFVADASHELRTPLASIRGYAELVRRLPDELPPDALRAMSRVESESQRMTALVEDMLLLARLDAGRDLEHHEVDVAALAVDAVADAHAASRDHVWRLDLDEAGATPPIVRGDEDRLRQVLVNLLSNAREHTPAGTTVVLGVHAAAGQVRVTVRDDGPGIEEPLRSRLFQRFTRGDASRNHASGSTGLGLAIAHAVVLAHGGSIEVDGTPGATTFTVTLPALTTPDLAPPEDA</sequence>
<dbReference type="InterPro" id="IPR003661">
    <property type="entry name" value="HisK_dim/P_dom"/>
</dbReference>
<dbReference type="Gene3D" id="6.10.340.10">
    <property type="match status" value="1"/>
</dbReference>
<evidence type="ECO:0000256" key="2">
    <source>
        <dbReference type="ARBA" id="ARBA00004236"/>
    </source>
</evidence>
<dbReference type="SMART" id="SM00388">
    <property type="entry name" value="HisKA"/>
    <property type="match status" value="1"/>
</dbReference>
<evidence type="ECO:0000256" key="7">
    <source>
        <dbReference type="ARBA" id="ARBA00022777"/>
    </source>
</evidence>
<feature type="compositionally biased region" description="Low complexity" evidence="11">
    <location>
        <begin position="81"/>
        <end position="93"/>
    </location>
</feature>
<evidence type="ECO:0000256" key="3">
    <source>
        <dbReference type="ARBA" id="ARBA00012438"/>
    </source>
</evidence>
<dbReference type="PROSITE" id="PS50885">
    <property type="entry name" value="HAMP"/>
    <property type="match status" value="1"/>
</dbReference>
<evidence type="ECO:0000256" key="5">
    <source>
        <dbReference type="ARBA" id="ARBA00022679"/>
    </source>
</evidence>
<keyword evidence="7 15" id="KW-0418">Kinase</keyword>
<feature type="region of interest" description="Disordered" evidence="11">
    <location>
        <begin position="70"/>
        <end position="114"/>
    </location>
</feature>
<keyword evidence="4" id="KW-0597">Phosphoprotein</keyword>
<evidence type="ECO:0000256" key="4">
    <source>
        <dbReference type="ARBA" id="ARBA00022553"/>
    </source>
</evidence>
<dbReference type="Pfam" id="PF00512">
    <property type="entry name" value="HisKA"/>
    <property type="match status" value="1"/>
</dbReference>
<dbReference type="PROSITE" id="PS50109">
    <property type="entry name" value="HIS_KIN"/>
    <property type="match status" value="1"/>
</dbReference>
<evidence type="ECO:0000259" key="13">
    <source>
        <dbReference type="PROSITE" id="PS50109"/>
    </source>
</evidence>
<comment type="subcellular location">
    <subcellularLocation>
        <location evidence="2">Cell membrane</location>
    </subcellularLocation>
</comment>
<dbReference type="Pfam" id="PF00672">
    <property type="entry name" value="HAMP"/>
    <property type="match status" value="1"/>
</dbReference>
<feature type="domain" description="HAMP" evidence="14">
    <location>
        <begin position="227"/>
        <end position="289"/>
    </location>
</feature>
<keyword evidence="9" id="KW-0902">Two-component regulatory system</keyword>
<keyword evidence="8 12" id="KW-1133">Transmembrane helix</keyword>
<dbReference type="CDD" id="cd06225">
    <property type="entry name" value="HAMP"/>
    <property type="match status" value="1"/>
</dbReference>
<feature type="region of interest" description="Disordered" evidence="11">
    <location>
        <begin position="1"/>
        <end position="20"/>
    </location>
</feature>
<dbReference type="SMART" id="SM00304">
    <property type="entry name" value="HAMP"/>
    <property type="match status" value="1"/>
</dbReference>
<evidence type="ECO:0000256" key="12">
    <source>
        <dbReference type="SAM" id="Phobius"/>
    </source>
</evidence>
<keyword evidence="16" id="KW-1185">Reference proteome</keyword>
<evidence type="ECO:0000259" key="14">
    <source>
        <dbReference type="PROSITE" id="PS50885"/>
    </source>
</evidence>
<gene>
    <name evidence="15" type="ORF">NP064_02375</name>
</gene>
<dbReference type="CDD" id="cd00082">
    <property type="entry name" value="HisKA"/>
    <property type="match status" value="1"/>
</dbReference>
<accession>A0ABY5KZC5</accession>
<proteinExistence type="predicted"/>
<dbReference type="Pfam" id="PF02518">
    <property type="entry name" value="HATPase_c"/>
    <property type="match status" value="1"/>
</dbReference>
<dbReference type="CDD" id="cd00075">
    <property type="entry name" value="HATPase"/>
    <property type="match status" value="1"/>
</dbReference>
<keyword evidence="6 12" id="KW-0812">Transmembrane</keyword>
<comment type="catalytic activity">
    <reaction evidence="1">
        <text>ATP + protein L-histidine = ADP + protein N-phospho-L-histidine.</text>
        <dbReference type="EC" id="2.7.13.3"/>
    </reaction>
</comment>
<evidence type="ECO:0000256" key="10">
    <source>
        <dbReference type="ARBA" id="ARBA00023136"/>
    </source>
</evidence>
<dbReference type="InterPro" id="IPR003660">
    <property type="entry name" value="HAMP_dom"/>
</dbReference>
<evidence type="ECO:0000256" key="6">
    <source>
        <dbReference type="ARBA" id="ARBA00022692"/>
    </source>
</evidence>
<reference evidence="15 16" key="1">
    <citation type="submission" date="2022-07" db="EMBL/GenBank/DDBJ databases">
        <title>Novel species in genus cellulomonas.</title>
        <authorList>
            <person name="Ye L."/>
        </authorList>
    </citation>
    <scope>NUCLEOTIDE SEQUENCE [LARGE SCALE GENOMIC DNA]</scope>
    <source>
        <strain evidence="16">zg-Y338</strain>
    </source>
</reference>
<dbReference type="PANTHER" id="PTHR45436:SF5">
    <property type="entry name" value="SENSOR HISTIDINE KINASE TRCS"/>
    <property type="match status" value="1"/>
</dbReference>
<dbReference type="SMART" id="SM00387">
    <property type="entry name" value="HATPase_c"/>
    <property type="match status" value="1"/>
</dbReference>
<dbReference type="InterPro" id="IPR050428">
    <property type="entry name" value="TCS_sensor_his_kinase"/>
</dbReference>
<dbReference type="InterPro" id="IPR004358">
    <property type="entry name" value="Sig_transdc_His_kin-like_C"/>
</dbReference>
<dbReference type="SUPFAM" id="SSF47384">
    <property type="entry name" value="Homodimeric domain of signal transducing histidine kinase"/>
    <property type="match status" value="1"/>
</dbReference>
<dbReference type="InterPro" id="IPR036890">
    <property type="entry name" value="HATPase_C_sf"/>
</dbReference>
<dbReference type="Gene3D" id="3.30.565.10">
    <property type="entry name" value="Histidine kinase-like ATPase, C-terminal domain"/>
    <property type="match status" value="1"/>
</dbReference>
<protein>
    <recommendedName>
        <fullName evidence="3">histidine kinase</fullName>
        <ecNumber evidence="3">2.7.13.3</ecNumber>
    </recommendedName>
</protein>
<feature type="domain" description="Histidine kinase" evidence="13">
    <location>
        <begin position="304"/>
        <end position="521"/>
    </location>
</feature>
<dbReference type="PANTHER" id="PTHR45436">
    <property type="entry name" value="SENSOR HISTIDINE KINASE YKOH"/>
    <property type="match status" value="1"/>
</dbReference>
<feature type="transmembrane region" description="Helical" evidence="12">
    <location>
        <begin position="203"/>
        <end position="226"/>
    </location>
</feature>
<dbReference type="Proteomes" id="UP001316189">
    <property type="component" value="Chromosome"/>
</dbReference>
<feature type="transmembrane region" description="Helical" evidence="12">
    <location>
        <begin position="29"/>
        <end position="52"/>
    </location>
</feature>
<dbReference type="InterPro" id="IPR005467">
    <property type="entry name" value="His_kinase_dom"/>
</dbReference>
<dbReference type="RefSeq" id="WP_227568116.1">
    <property type="nucleotide sequence ID" value="NZ_CP101988.1"/>
</dbReference>
<organism evidence="15 16">
    <name type="scientific">Cellulomonas chengniuliangii</name>
    <dbReference type="NCBI Taxonomy" id="2968084"/>
    <lineage>
        <taxon>Bacteria</taxon>
        <taxon>Bacillati</taxon>
        <taxon>Actinomycetota</taxon>
        <taxon>Actinomycetes</taxon>
        <taxon>Micrococcales</taxon>
        <taxon>Cellulomonadaceae</taxon>
        <taxon>Cellulomonas</taxon>
    </lineage>
</organism>
<dbReference type="PRINTS" id="PR00344">
    <property type="entry name" value="BCTRLSENSOR"/>
</dbReference>
<evidence type="ECO:0000256" key="9">
    <source>
        <dbReference type="ARBA" id="ARBA00023012"/>
    </source>
</evidence>
<evidence type="ECO:0000256" key="8">
    <source>
        <dbReference type="ARBA" id="ARBA00022989"/>
    </source>
</evidence>
<dbReference type="EMBL" id="CP101988">
    <property type="protein sequence ID" value="UUI75784.1"/>
    <property type="molecule type" value="Genomic_DNA"/>
</dbReference>
<keyword evidence="5" id="KW-0808">Transferase</keyword>
<evidence type="ECO:0000313" key="16">
    <source>
        <dbReference type="Proteomes" id="UP001316189"/>
    </source>
</evidence>
<evidence type="ECO:0000256" key="1">
    <source>
        <dbReference type="ARBA" id="ARBA00000085"/>
    </source>
</evidence>
<dbReference type="InterPro" id="IPR003594">
    <property type="entry name" value="HATPase_dom"/>
</dbReference>
<evidence type="ECO:0000256" key="11">
    <source>
        <dbReference type="SAM" id="MobiDB-lite"/>
    </source>
</evidence>